<comment type="caution">
    <text evidence="2">The sequence shown here is derived from an EMBL/GenBank/DDBJ whole genome shotgun (WGS) entry which is preliminary data.</text>
</comment>
<keyword evidence="3" id="KW-1185">Reference proteome</keyword>
<dbReference type="EMBL" id="JANDBD010000018">
    <property type="protein sequence ID" value="MCP9276571.1"/>
    <property type="molecule type" value="Genomic_DNA"/>
</dbReference>
<dbReference type="Proteomes" id="UP001651690">
    <property type="component" value="Unassembled WGS sequence"/>
</dbReference>
<protein>
    <submittedName>
        <fullName evidence="2">Uncharacterized protein</fullName>
    </submittedName>
</protein>
<proteinExistence type="predicted"/>
<organism evidence="2 3">
    <name type="scientific">Mycolicibacterium arenosum</name>
    <dbReference type="NCBI Taxonomy" id="2952157"/>
    <lineage>
        <taxon>Bacteria</taxon>
        <taxon>Bacillati</taxon>
        <taxon>Actinomycetota</taxon>
        <taxon>Actinomycetes</taxon>
        <taxon>Mycobacteriales</taxon>
        <taxon>Mycobacteriaceae</taxon>
        <taxon>Mycolicibacterium</taxon>
    </lineage>
</organism>
<evidence type="ECO:0000313" key="2">
    <source>
        <dbReference type="EMBL" id="MCP9276571.1"/>
    </source>
</evidence>
<evidence type="ECO:0000256" key="1">
    <source>
        <dbReference type="SAM" id="MobiDB-lite"/>
    </source>
</evidence>
<feature type="region of interest" description="Disordered" evidence="1">
    <location>
        <begin position="1"/>
        <end position="20"/>
    </location>
</feature>
<feature type="non-terminal residue" evidence="2">
    <location>
        <position position="91"/>
    </location>
</feature>
<gene>
    <name evidence="2" type="ORF">NM203_30740</name>
</gene>
<evidence type="ECO:0000313" key="3">
    <source>
        <dbReference type="Proteomes" id="UP001651690"/>
    </source>
</evidence>
<name>A0ABT1MBL7_9MYCO</name>
<sequence length="91" mass="9714">MTDTRPHRDTAREMPGTLTSSVIDAWEPKLGDGTPWKTALGLDTYDGPNMSALIGPPGPKLGDTSWTKALGLNTYNGPRSTAWTKALGLDT</sequence>
<feature type="compositionally biased region" description="Basic and acidic residues" evidence="1">
    <location>
        <begin position="1"/>
        <end position="12"/>
    </location>
</feature>
<dbReference type="RefSeq" id="WP_255064652.1">
    <property type="nucleotide sequence ID" value="NZ_JANDBD010000018.1"/>
</dbReference>
<reference evidence="2 3" key="1">
    <citation type="submission" date="2022-06" db="EMBL/GenBank/DDBJ databases">
        <title>Mycolicibacterium sp. CAU 1645 isolated from seawater.</title>
        <authorList>
            <person name="Kim W."/>
        </authorList>
    </citation>
    <scope>NUCLEOTIDE SEQUENCE [LARGE SCALE GENOMIC DNA]</scope>
    <source>
        <strain evidence="2 3">CAU 1645</strain>
    </source>
</reference>
<accession>A0ABT1MBL7</accession>